<organism evidence="4 5">
    <name type="scientific">Phaeodactylum tricornutum (strain CCAP 1055/1)</name>
    <dbReference type="NCBI Taxonomy" id="556484"/>
    <lineage>
        <taxon>Eukaryota</taxon>
        <taxon>Sar</taxon>
        <taxon>Stramenopiles</taxon>
        <taxon>Ochrophyta</taxon>
        <taxon>Bacillariophyta</taxon>
        <taxon>Bacillariophyceae</taxon>
        <taxon>Bacillariophycidae</taxon>
        <taxon>Naviculales</taxon>
        <taxon>Phaeodactylaceae</taxon>
        <taxon>Phaeodactylum</taxon>
    </lineage>
</organism>
<keyword evidence="1" id="KW-0808">Transferase</keyword>
<dbReference type="InterPro" id="IPR016135">
    <property type="entry name" value="UBQ-conjugating_enzyme/RWD"/>
</dbReference>
<dbReference type="SUPFAM" id="SSF54495">
    <property type="entry name" value="UBC-like"/>
    <property type="match status" value="1"/>
</dbReference>
<name>B7G8Q3_PHATC</name>
<dbReference type="Proteomes" id="UP000000759">
    <property type="component" value="Chromosome 19"/>
</dbReference>
<dbReference type="CDD" id="cd23810">
    <property type="entry name" value="UBCc_BIRC6"/>
    <property type="match status" value="1"/>
</dbReference>
<dbReference type="PANTHER" id="PTHR46116:SF15">
    <property type="entry name" value="(E3-INDEPENDENT) E2 UBIQUITIN-CONJUGATING ENZYME"/>
    <property type="match status" value="1"/>
</dbReference>
<reference evidence="4 5" key="1">
    <citation type="journal article" date="2008" name="Nature">
        <title>The Phaeodactylum genome reveals the evolutionary history of diatom genomes.</title>
        <authorList>
            <person name="Bowler C."/>
            <person name="Allen A.E."/>
            <person name="Badger J.H."/>
            <person name="Grimwood J."/>
            <person name="Jabbari K."/>
            <person name="Kuo A."/>
            <person name="Maheswari U."/>
            <person name="Martens C."/>
            <person name="Maumus F."/>
            <person name="Otillar R.P."/>
            <person name="Rayko E."/>
            <person name="Salamov A."/>
            <person name="Vandepoele K."/>
            <person name="Beszteri B."/>
            <person name="Gruber A."/>
            <person name="Heijde M."/>
            <person name="Katinka M."/>
            <person name="Mock T."/>
            <person name="Valentin K."/>
            <person name="Verret F."/>
            <person name="Berges J.A."/>
            <person name="Brownlee C."/>
            <person name="Cadoret J.P."/>
            <person name="Chiovitti A."/>
            <person name="Choi C.J."/>
            <person name="Coesel S."/>
            <person name="De Martino A."/>
            <person name="Detter J.C."/>
            <person name="Durkin C."/>
            <person name="Falciatore A."/>
            <person name="Fournet J."/>
            <person name="Haruta M."/>
            <person name="Huysman M.J."/>
            <person name="Jenkins B.D."/>
            <person name="Jiroutova K."/>
            <person name="Jorgensen R.E."/>
            <person name="Joubert Y."/>
            <person name="Kaplan A."/>
            <person name="Kroger N."/>
            <person name="Kroth P.G."/>
            <person name="La Roche J."/>
            <person name="Lindquist E."/>
            <person name="Lommer M."/>
            <person name="Martin-Jezequel V."/>
            <person name="Lopez P.J."/>
            <person name="Lucas S."/>
            <person name="Mangogna M."/>
            <person name="McGinnis K."/>
            <person name="Medlin L.K."/>
            <person name="Montsant A."/>
            <person name="Oudot-Le Secq M.P."/>
            <person name="Napoli C."/>
            <person name="Obornik M."/>
            <person name="Parker M.S."/>
            <person name="Petit J.L."/>
            <person name="Porcel B.M."/>
            <person name="Poulsen N."/>
            <person name="Robison M."/>
            <person name="Rychlewski L."/>
            <person name="Rynearson T.A."/>
            <person name="Schmutz J."/>
            <person name="Shapiro H."/>
            <person name="Siaut M."/>
            <person name="Stanley M."/>
            <person name="Sussman M.R."/>
            <person name="Taylor A.R."/>
            <person name="Vardi A."/>
            <person name="von Dassow P."/>
            <person name="Vyverman W."/>
            <person name="Willis A."/>
            <person name="Wyrwicz L.S."/>
            <person name="Rokhsar D.S."/>
            <person name="Weissenbach J."/>
            <person name="Armbrust E.V."/>
            <person name="Green B.R."/>
            <person name="Van de Peer Y."/>
            <person name="Grigoriev I.V."/>
        </authorList>
    </citation>
    <scope>NUCLEOTIDE SEQUENCE [LARGE SCALE GENOMIC DNA]</scope>
    <source>
        <strain evidence="4 5">CCAP 1055/1</strain>
    </source>
</reference>
<dbReference type="KEGG" id="pti:PHATRDRAFT_48883"/>
<dbReference type="OrthoDB" id="47801at2759"/>
<evidence type="ECO:0000256" key="1">
    <source>
        <dbReference type="ARBA" id="ARBA00022679"/>
    </source>
</evidence>
<evidence type="ECO:0000313" key="4">
    <source>
        <dbReference type="EMBL" id="EEC45211.1"/>
    </source>
</evidence>
<dbReference type="AlphaFoldDB" id="B7G8Q3"/>
<accession>B7G8Q3</accession>
<dbReference type="GO" id="GO:0061631">
    <property type="term" value="F:ubiquitin conjugating enzyme activity"/>
    <property type="evidence" value="ECO:0007669"/>
    <property type="project" value="TreeGrafter"/>
</dbReference>
<evidence type="ECO:0000256" key="2">
    <source>
        <dbReference type="ARBA" id="ARBA00022786"/>
    </source>
</evidence>
<dbReference type="PaxDb" id="2850-Phatr48883"/>
<dbReference type="eggNOG" id="KOG0895">
    <property type="taxonomic scope" value="Eukaryota"/>
</dbReference>
<dbReference type="Gene3D" id="3.10.110.10">
    <property type="entry name" value="Ubiquitin Conjugating Enzyme"/>
    <property type="match status" value="1"/>
</dbReference>
<evidence type="ECO:0000313" key="5">
    <source>
        <dbReference type="Proteomes" id="UP000000759"/>
    </source>
</evidence>
<reference evidence="5" key="2">
    <citation type="submission" date="2008-08" db="EMBL/GenBank/DDBJ databases">
        <authorList>
            <consortium name="Diatom Consortium"/>
            <person name="Grigoriev I."/>
            <person name="Grimwood J."/>
            <person name="Kuo A."/>
            <person name="Otillar R.P."/>
            <person name="Salamov A."/>
            <person name="Detter J.C."/>
            <person name="Lindquist E."/>
            <person name="Shapiro H."/>
            <person name="Lucas S."/>
            <person name="Glavina del Rio T."/>
            <person name="Pitluck S."/>
            <person name="Rokhsar D."/>
            <person name="Bowler C."/>
        </authorList>
    </citation>
    <scope>GENOME REANNOTATION</scope>
    <source>
        <strain evidence="5">CCAP 1055/1</strain>
    </source>
</reference>
<dbReference type="SMART" id="SM00212">
    <property type="entry name" value="UBCc"/>
    <property type="match status" value="1"/>
</dbReference>
<protein>
    <recommendedName>
        <fullName evidence="3">UBC core domain-containing protein</fullName>
    </recommendedName>
</protein>
<dbReference type="RefSeq" id="XP_002183511.1">
    <property type="nucleotide sequence ID" value="XM_002183475.1"/>
</dbReference>
<proteinExistence type="predicted"/>
<dbReference type="PANTHER" id="PTHR46116">
    <property type="entry name" value="(E3-INDEPENDENT) E2 UBIQUITIN-CONJUGATING ENZYME"/>
    <property type="match status" value="1"/>
</dbReference>
<gene>
    <name evidence="4" type="ORF">PHATRDRAFT_48883</name>
</gene>
<dbReference type="InterPro" id="IPR000608">
    <property type="entry name" value="UBC"/>
</dbReference>
<dbReference type="STRING" id="556484.B7G8Q3"/>
<dbReference type="HOGENOM" id="CLU_664754_0_0_1"/>
<evidence type="ECO:0000259" key="3">
    <source>
        <dbReference type="PROSITE" id="PS50127"/>
    </source>
</evidence>
<feature type="domain" description="UBC core" evidence="3">
    <location>
        <begin position="170"/>
        <end position="333"/>
    </location>
</feature>
<dbReference type="EMBL" id="CM000621">
    <property type="protein sequence ID" value="EEC45211.1"/>
    <property type="molecule type" value="Genomic_DNA"/>
</dbReference>
<dbReference type="InParanoid" id="B7G8Q3"/>
<sequence>MASSNKNTADNGGCTYPAVVICIDIDRSDDDAKPAASEIDPLAVTTVANSRAGLRNRSGLNFATQANTAVINLCNDFLLDAMEVNATPQVHQRHRKRAGDSTELASKKVCPDAYVIDGIDTNTSSLPNTGSEEDPSTRYRQVLGPLRMKFVESFSSMRHVNESGVPIGKLDVNALYKELLEFQINLPVEFSSAIFVRSVESRLDLVRAMITGPEGTPYENGCFFFDIWMNDYPQSPPKVKFLTTGGGTLRFNPNLYSCGKVCLSLLGTWSGPGWIPMKSTLLQVLVSIQGLIFVPDPYFNEPGYHDEAGNKYHIAASKDYSNKVRTDTLEHAMLPHLQQLHSNTLDFPEFELALTNHFLLRADAIRVQLAKLADAISALEPMVRKMETALEIVGAKNRPRAHPTAGPHEVVTVD</sequence>
<keyword evidence="5" id="KW-1185">Reference proteome</keyword>
<dbReference type="Pfam" id="PF00179">
    <property type="entry name" value="UQ_con"/>
    <property type="match status" value="1"/>
</dbReference>
<dbReference type="GeneID" id="7194961"/>
<keyword evidence="2" id="KW-0833">Ubl conjugation pathway</keyword>
<dbReference type="PROSITE" id="PS50127">
    <property type="entry name" value="UBC_2"/>
    <property type="match status" value="1"/>
</dbReference>